<dbReference type="PANTHER" id="PTHR14710:SF2">
    <property type="entry name" value="GEM-ASSOCIATED PROTEIN 6"/>
    <property type="match status" value="1"/>
</dbReference>
<dbReference type="GO" id="GO:0000387">
    <property type="term" value="P:spliceosomal snRNP assembly"/>
    <property type="evidence" value="ECO:0007669"/>
    <property type="project" value="TreeGrafter"/>
</dbReference>
<dbReference type="InterPro" id="IPR009422">
    <property type="entry name" value="Gemin6"/>
</dbReference>
<dbReference type="InterPro" id="IPR046856">
    <property type="entry name" value="Gemin6_C"/>
</dbReference>
<protein>
    <submittedName>
        <fullName evidence="2">Gemin6</fullName>
    </submittedName>
</protein>
<evidence type="ECO:0000313" key="3">
    <source>
        <dbReference type="Proteomes" id="UP000193560"/>
    </source>
</evidence>
<name>A0A1X2I3V3_9FUNG</name>
<evidence type="ECO:0000313" key="2">
    <source>
        <dbReference type="EMBL" id="ORZ07854.1"/>
    </source>
</evidence>
<dbReference type="GO" id="GO:0032797">
    <property type="term" value="C:SMN complex"/>
    <property type="evidence" value="ECO:0007669"/>
    <property type="project" value="TreeGrafter"/>
</dbReference>
<organism evidence="2 3">
    <name type="scientific">Absidia repens</name>
    <dbReference type="NCBI Taxonomy" id="90262"/>
    <lineage>
        <taxon>Eukaryota</taxon>
        <taxon>Fungi</taxon>
        <taxon>Fungi incertae sedis</taxon>
        <taxon>Mucoromycota</taxon>
        <taxon>Mucoromycotina</taxon>
        <taxon>Mucoromycetes</taxon>
        <taxon>Mucorales</taxon>
        <taxon>Cunninghamellaceae</taxon>
        <taxon>Absidia</taxon>
    </lineage>
</organism>
<evidence type="ECO:0000259" key="1">
    <source>
        <dbReference type="PROSITE" id="PS52001"/>
    </source>
</evidence>
<dbReference type="PROSITE" id="PS52001">
    <property type="entry name" value="AD"/>
    <property type="match status" value="1"/>
</dbReference>
<dbReference type="InterPro" id="IPR047574">
    <property type="entry name" value="AD"/>
</dbReference>
<dbReference type="GO" id="GO:0005634">
    <property type="term" value="C:nucleus"/>
    <property type="evidence" value="ECO:0007669"/>
    <property type="project" value="InterPro"/>
</dbReference>
<dbReference type="AlphaFoldDB" id="A0A1X2I3V3"/>
<comment type="caution">
    <text evidence="2">The sequence shown here is derived from an EMBL/GenBank/DDBJ whole genome shotgun (WGS) entry which is preliminary data.</text>
</comment>
<dbReference type="Proteomes" id="UP000193560">
    <property type="component" value="Unassembled WGS sequence"/>
</dbReference>
<dbReference type="Pfam" id="PF20417">
    <property type="entry name" value="Gemin6_C"/>
    <property type="match status" value="1"/>
</dbReference>
<dbReference type="EMBL" id="MCGE01000033">
    <property type="protein sequence ID" value="ORZ07854.1"/>
    <property type="molecule type" value="Genomic_DNA"/>
</dbReference>
<dbReference type="PANTHER" id="PTHR14710">
    <property type="entry name" value="GEM-ASSOCIATED PROTEIN 6"/>
    <property type="match status" value="1"/>
</dbReference>
<accession>A0A1X2I3V3</accession>
<dbReference type="Gene3D" id="2.30.30.100">
    <property type="match status" value="1"/>
</dbReference>
<reference evidence="2 3" key="1">
    <citation type="submission" date="2016-07" db="EMBL/GenBank/DDBJ databases">
        <title>Pervasive Adenine N6-methylation of Active Genes in Fungi.</title>
        <authorList>
            <consortium name="DOE Joint Genome Institute"/>
            <person name="Mondo S.J."/>
            <person name="Dannebaum R.O."/>
            <person name="Kuo R.C."/>
            <person name="Labutti K."/>
            <person name="Haridas S."/>
            <person name="Kuo A."/>
            <person name="Salamov A."/>
            <person name="Ahrendt S.R."/>
            <person name="Lipzen A."/>
            <person name="Sullivan W."/>
            <person name="Andreopoulos W.B."/>
            <person name="Clum A."/>
            <person name="Lindquist E."/>
            <person name="Daum C."/>
            <person name="Ramamoorthy G.K."/>
            <person name="Gryganskyi A."/>
            <person name="Culley D."/>
            <person name="Magnuson J.K."/>
            <person name="James T.Y."/>
            <person name="O'Malley M.A."/>
            <person name="Stajich J.E."/>
            <person name="Spatafora J.W."/>
            <person name="Visel A."/>
            <person name="Grigoriev I.V."/>
        </authorList>
    </citation>
    <scope>NUCLEOTIDE SEQUENCE [LARGE SCALE GENOMIC DNA]</scope>
    <source>
        <strain evidence="2 3">NRRL 1336</strain>
    </source>
</reference>
<dbReference type="STRING" id="90262.A0A1X2I3V3"/>
<keyword evidence="3" id="KW-1185">Reference proteome</keyword>
<dbReference type="GO" id="GO:0000245">
    <property type="term" value="P:spliceosomal complex assembly"/>
    <property type="evidence" value="ECO:0007669"/>
    <property type="project" value="InterPro"/>
</dbReference>
<proteinExistence type="predicted"/>
<sequence>MDLPTNNVGEWATVTLKSGLTRQGYFYTMDPDSKSMILYADGKAFVLLGHSIQHYQFDKTTTMNMKEMEKHLRCQEDHLPTKQQLVERKNGLIGYMEKHRIPITHSADDPVILVLGCARVEPPYVSTSTSGDNVILLKRVRDLITQYDQTVY</sequence>
<feature type="domain" description="AD" evidence="1">
    <location>
        <begin position="61"/>
        <end position="152"/>
    </location>
</feature>
<dbReference type="OrthoDB" id="77463at2759"/>
<gene>
    <name evidence="2" type="ORF">BCR42DRAFT_442445</name>
</gene>